<organism evidence="3">
    <name type="scientific">marine sediment metagenome</name>
    <dbReference type="NCBI Taxonomy" id="412755"/>
    <lineage>
        <taxon>unclassified sequences</taxon>
        <taxon>metagenomes</taxon>
        <taxon>ecological metagenomes</taxon>
    </lineage>
</organism>
<comment type="caution">
    <text evidence="3">The sequence shown here is derived from an EMBL/GenBank/DDBJ whole genome shotgun (WGS) entry which is preliminary data.</text>
</comment>
<dbReference type="GO" id="GO:0003677">
    <property type="term" value="F:DNA binding"/>
    <property type="evidence" value="ECO:0007669"/>
    <property type="project" value="InterPro"/>
</dbReference>
<evidence type="ECO:0000256" key="1">
    <source>
        <dbReference type="SAM" id="Coils"/>
    </source>
</evidence>
<reference evidence="3" key="1">
    <citation type="journal article" date="2015" name="Nature">
        <title>Complex archaea that bridge the gap between prokaryotes and eukaryotes.</title>
        <authorList>
            <person name="Spang A."/>
            <person name="Saw J.H."/>
            <person name="Jorgensen S.L."/>
            <person name="Zaremba-Niedzwiedzka K."/>
            <person name="Martijn J."/>
            <person name="Lind A.E."/>
            <person name="van Eijk R."/>
            <person name="Schleper C."/>
            <person name="Guy L."/>
            <person name="Ettema T.J."/>
        </authorList>
    </citation>
    <scope>NUCLEOTIDE SEQUENCE</scope>
</reference>
<evidence type="ECO:0000259" key="2">
    <source>
        <dbReference type="Pfam" id="PF08281"/>
    </source>
</evidence>
<dbReference type="InterPro" id="IPR013249">
    <property type="entry name" value="RNA_pol_sigma70_r4_t2"/>
</dbReference>
<feature type="domain" description="RNA polymerase sigma factor 70 region 4 type 2" evidence="2">
    <location>
        <begin position="180"/>
        <end position="222"/>
    </location>
</feature>
<dbReference type="EMBL" id="LAZR01043606">
    <property type="protein sequence ID" value="KKL06679.1"/>
    <property type="molecule type" value="Genomic_DNA"/>
</dbReference>
<proteinExistence type="predicted"/>
<dbReference type="AlphaFoldDB" id="A0A0F9AAV0"/>
<name>A0A0F9AAV0_9ZZZZ</name>
<protein>
    <recommendedName>
        <fullName evidence="2">RNA polymerase sigma factor 70 region 4 type 2 domain-containing protein</fullName>
    </recommendedName>
</protein>
<dbReference type="GO" id="GO:0006352">
    <property type="term" value="P:DNA-templated transcription initiation"/>
    <property type="evidence" value="ECO:0007669"/>
    <property type="project" value="InterPro"/>
</dbReference>
<sequence length="245" mass="28366">KENFPSTHICNTPEEAVILVRGFKRKGEGVLIEELSVHVGRRASMTKQNRLFNMFLDICRMKQAVIVGNCPHISFVDKHYSMMAQSWVNVKQVDFKKGIVLAKAYWLQTSPFKSDPYTHKYINEDGDEIDLCYMRKPSDEICKVYEGIKGTANDSVLDDVVLTLQKDRQEKLKQIGHKFLPPREKEAYELYLEGCTSKEGGKEMGITPSSYNKTLCRSKDKLKSQDYRRELQSLNEKKTKERRQT</sequence>
<dbReference type="Pfam" id="PF08281">
    <property type="entry name" value="Sigma70_r4_2"/>
    <property type="match status" value="1"/>
</dbReference>
<feature type="coiled-coil region" evidence="1">
    <location>
        <begin position="217"/>
        <end position="244"/>
    </location>
</feature>
<accession>A0A0F9AAV0</accession>
<gene>
    <name evidence="3" type="ORF">LCGC14_2593640</name>
</gene>
<dbReference type="GO" id="GO:0016987">
    <property type="term" value="F:sigma factor activity"/>
    <property type="evidence" value="ECO:0007669"/>
    <property type="project" value="InterPro"/>
</dbReference>
<feature type="non-terminal residue" evidence="3">
    <location>
        <position position="1"/>
    </location>
</feature>
<evidence type="ECO:0000313" key="3">
    <source>
        <dbReference type="EMBL" id="KKL06679.1"/>
    </source>
</evidence>
<keyword evidence="1" id="KW-0175">Coiled coil</keyword>